<proteinExistence type="predicted"/>
<dbReference type="AlphaFoldDB" id="A0A975JGQ1"/>
<evidence type="ECO:0000256" key="1">
    <source>
        <dbReference type="SAM" id="Phobius"/>
    </source>
</evidence>
<keyword evidence="1" id="KW-1133">Transmembrane helix</keyword>
<keyword evidence="1" id="KW-0472">Membrane</keyword>
<keyword evidence="1" id="KW-0812">Transmembrane</keyword>
<keyword evidence="3" id="KW-1185">Reference proteome</keyword>
<dbReference type="KEGG" id="sual:KDD17_17530"/>
<evidence type="ECO:0000313" key="2">
    <source>
        <dbReference type="EMBL" id="QUJ78143.1"/>
    </source>
</evidence>
<feature type="transmembrane region" description="Helical" evidence="1">
    <location>
        <begin position="20"/>
        <end position="45"/>
    </location>
</feature>
<dbReference type="Proteomes" id="UP000683291">
    <property type="component" value="Chromosome pJK7-1-1"/>
</dbReference>
<organism evidence="2 3">
    <name type="scientific">Sulfitobacter albidus</name>
    <dbReference type="NCBI Taxonomy" id="2829501"/>
    <lineage>
        <taxon>Bacteria</taxon>
        <taxon>Pseudomonadati</taxon>
        <taxon>Pseudomonadota</taxon>
        <taxon>Alphaproteobacteria</taxon>
        <taxon>Rhodobacterales</taxon>
        <taxon>Roseobacteraceae</taxon>
        <taxon>Sulfitobacter</taxon>
    </lineage>
</organism>
<dbReference type="EMBL" id="CP073582">
    <property type="protein sequence ID" value="QUJ78143.1"/>
    <property type="molecule type" value="Genomic_DNA"/>
</dbReference>
<protein>
    <submittedName>
        <fullName evidence="2">Uncharacterized protein</fullName>
    </submittedName>
</protein>
<accession>A0A975JGQ1</accession>
<gene>
    <name evidence="2" type="ORF">KDD17_17530</name>
</gene>
<dbReference type="RefSeq" id="WP_212706335.1">
    <property type="nucleotide sequence ID" value="NZ_CP073582.1"/>
</dbReference>
<sequence length="70" mass="7729">MLKVLPTRLPLRVEAPTVRSLGHALSTVLILMMMGLIALVILYLISCVPDLLRTYSHDGARLGVSFFPHT</sequence>
<evidence type="ECO:0000313" key="3">
    <source>
        <dbReference type="Proteomes" id="UP000683291"/>
    </source>
</evidence>
<reference evidence="2" key="1">
    <citation type="submission" date="2021-04" db="EMBL/GenBank/DDBJ databases">
        <title>Complete genome sequence for Sulfitobacter sp. strain JK7-1.</title>
        <authorList>
            <person name="Park S.-J."/>
        </authorList>
    </citation>
    <scope>NUCLEOTIDE SEQUENCE</scope>
    <source>
        <strain evidence="2">JK7-1</strain>
    </source>
</reference>
<name>A0A975JGQ1_9RHOB</name>